<evidence type="ECO:0000313" key="2">
    <source>
        <dbReference type="Proteomes" id="UP001159641"/>
    </source>
</evidence>
<gene>
    <name evidence="1" type="ORF">J1605_019666</name>
</gene>
<keyword evidence="2" id="KW-1185">Reference proteome</keyword>
<sequence length="197" mass="21234">MGNSVPRTALCPQELPETLGQSRLHTWPAAAGVGVGGGEAALPVLPITVPRVTVGPWPGEVNVPHVPPRANLRGDPWLERLHRPPLQTEVSAVRPEVSQTILSTNYSPPEKVLTNRRDLRPADGSYQAPRDAWRWVPLLPPPSQAALARFTESFPDPVKCACKPSFWPGVLEITWQPLELGSLAPNLASDLAPGAPT</sequence>
<dbReference type="AlphaFoldDB" id="A0AB34HLK1"/>
<proteinExistence type="predicted"/>
<protein>
    <submittedName>
        <fullName evidence="1">Uncharacterized protein</fullName>
    </submittedName>
</protein>
<dbReference type="EMBL" id="JAIQCJ010001090">
    <property type="protein sequence ID" value="KAJ8792447.1"/>
    <property type="molecule type" value="Genomic_DNA"/>
</dbReference>
<organism evidence="1 2">
    <name type="scientific">Eschrichtius robustus</name>
    <name type="common">California gray whale</name>
    <name type="synonym">Eschrichtius gibbosus</name>
    <dbReference type="NCBI Taxonomy" id="9764"/>
    <lineage>
        <taxon>Eukaryota</taxon>
        <taxon>Metazoa</taxon>
        <taxon>Chordata</taxon>
        <taxon>Craniata</taxon>
        <taxon>Vertebrata</taxon>
        <taxon>Euteleostomi</taxon>
        <taxon>Mammalia</taxon>
        <taxon>Eutheria</taxon>
        <taxon>Laurasiatheria</taxon>
        <taxon>Artiodactyla</taxon>
        <taxon>Whippomorpha</taxon>
        <taxon>Cetacea</taxon>
        <taxon>Mysticeti</taxon>
        <taxon>Eschrichtiidae</taxon>
        <taxon>Eschrichtius</taxon>
    </lineage>
</organism>
<comment type="caution">
    <text evidence="1">The sequence shown here is derived from an EMBL/GenBank/DDBJ whole genome shotgun (WGS) entry which is preliminary data.</text>
</comment>
<evidence type="ECO:0000313" key="1">
    <source>
        <dbReference type="EMBL" id="KAJ8792447.1"/>
    </source>
</evidence>
<accession>A0AB34HLK1</accession>
<name>A0AB34HLK1_ESCRO</name>
<dbReference type="Proteomes" id="UP001159641">
    <property type="component" value="Unassembled WGS sequence"/>
</dbReference>
<reference evidence="1 2" key="1">
    <citation type="submission" date="2022-11" db="EMBL/GenBank/DDBJ databases">
        <title>Whole genome sequence of Eschrichtius robustus ER-17-0199.</title>
        <authorList>
            <person name="Bruniche-Olsen A."/>
            <person name="Black A.N."/>
            <person name="Fields C.J."/>
            <person name="Walden K."/>
            <person name="Dewoody J.A."/>
        </authorList>
    </citation>
    <scope>NUCLEOTIDE SEQUENCE [LARGE SCALE GENOMIC DNA]</scope>
    <source>
        <strain evidence="1">ER-17-0199</strain>
        <tissue evidence="1">Blubber</tissue>
    </source>
</reference>